<dbReference type="Pfam" id="PF00590">
    <property type="entry name" value="TP_methylase"/>
    <property type="match status" value="1"/>
</dbReference>
<keyword evidence="2 6" id="KW-0698">rRNA processing</keyword>
<gene>
    <name evidence="6 9" type="primary">rsmI</name>
    <name evidence="9" type="ORF">RM543_07125</name>
</gene>
<dbReference type="HAMAP" id="MF_01877">
    <property type="entry name" value="16SrRNA_methyltr_I"/>
    <property type="match status" value="1"/>
</dbReference>
<dbReference type="InterPro" id="IPR014777">
    <property type="entry name" value="4pyrrole_Mease_sub1"/>
</dbReference>
<comment type="function">
    <text evidence="6">Catalyzes the 2'-O-methylation of the ribose of cytidine 1402 (C1402) in 16S rRNA.</text>
</comment>
<keyword evidence="3 6" id="KW-0489">Methyltransferase</keyword>
<evidence type="ECO:0000256" key="3">
    <source>
        <dbReference type="ARBA" id="ARBA00022603"/>
    </source>
</evidence>
<dbReference type="SUPFAM" id="SSF53790">
    <property type="entry name" value="Tetrapyrrole methylase"/>
    <property type="match status" value="1"/>
</dbReference>
<dbReference type="EC" id="2.1.1.198" evidence="6"/>
<dbReference type="GO" id="GO:0032259">
    <property type="term" value="P:methylation"/>
    <property type="evidence" value="ECO:0007669"/>
    <property type="project" value="UniProtKB-KW"/>
</dbReference>
<proteinExistence type="inferred from homology"/>
<dbReference type="GO" id="GO:0008168">
    <property type="term" value="F:methyltransferase activity"/>
    <property type="evidence" value="ECO:0007669"/>
    <property type="project" value="UniProtKB-KW"/>
</dbReference>
<dbReference type="Proteomes" id="UP001265259">
    <property type="component" value="Unassembled WGS sequence"/>
</dbReference>
<dbReference type="InterPro" id="IPR014776">
    <property type="entry name" value="4pyrrole_Mease_sub2"/>
</dbReference>
<dbReference type="InterPro" id="IPR053910">
    <property type="entry name" value="RsmI_HTH"/>
</dbReference>
<comment type="catalytic activity">
    <reaction evidence="6">
        <text>cytidine(1402) in 16S rRNA + S-adenosyl-L-methionine = 2'-O-methylcytidine(1402) in 16S rRNA + S-adenosyl-L-homocysteine + H(+)</text>
        <dbReference type="Rhea" id="RHEA:42924"/>
        <dbReference type="Rhea" id="RHEA-COMP:10285"/>
        <dbReference type="Rhea" id="RHEA-COMP:10286"/>
        <dbReference type="ChEBI" id="CHEBI:15378"/>
        <dbReference type="ChEBI" id="CHEBI:57856"/>
        <dbReference type="ChEBI" id="CHEBI:59789"/>
        <dbReference type="ChEBI" id="CHEBI:74495"/>
        <dbReference type="ChEBI" id="CHEBI:82748"/>
        <dbReference type="EC" id="2.1.1.198"/>
    </reaction>
</comment>
<feature type="domain" description="RsmI HTH" evidence="8">
    <location>
        <begin position="256"/>
        <end position="299"/>
    </location>
</feature>
<comment type="caution">
    <text evidence="9">The sequence shown here is derived from an EMBL/GenBank/DDBJ whole genome shotgun (WGS) entry which is preliminary data.</text>
</comment>
<evidence type="ECO:0000313" key="9">
    <source>
        <dbReference type="EMBL" id="MDT0682449.1"/>
    </source>
</evidence>
<dbReference type="EMBL" id="JAVRHL010000002">
    <property type="protein sequence ID" value="MDT0682449.1"/>
    <property type="molecule type" value="Genomic_DNA"/>
</dbReference>
<dbReference type="Pfam" id="PF23016">
    <property type="entry name" value="RsmI_C"/>
    <property type="match status" value="1"/>
</dbReference>
<evidence type="ECO:0000256" key="1">
    <source>
        <dbReference type="ARBA" id="ARBA00022490"/>
    </source>
</evidence>
<organism evidence="9 10">
    <name type="scientific">Tropicimonas omnivorans</name>
    <dbReference type="NCBI Taxonomy" id="3075590"/>
    <lineage>
        <taxon>Bacteria</taxon>
        <taxon>Pseudomonadati</taxon>
        <taxon>Pseudomonadota</taxon>
        <taxon>Alphaproteobacteria</taxon>
        <taxon>Rhodobacterales</taxon>
        <taxon>Roseobacteraceae</taxon>
        <taxon>Tropicimonas</taxon>
    </lineage>
</organism>
<evidence type="ECO:0000313" key="10">
    <source>
        <dbReference type="Proteomes" id="UP001265259"/>
    </source>
</evidence>
<dbReference type="PANTHER" id="PTHR46111:SF1">
    <property type="entry name" value="RIBOSOMAL RNA SMALL SUBUNIT METHYLTRANSFERASE I"/>
    <property type="match status" value="1"/>
</dbReference>
<keyword evidence="4 6" id="KW-0808">Transferase</keyword>
<dbReference type="PIRSF" id="PIRSF005917">
    <property type="entry name" value="MTase_YraL"/>
    <property type="match status" value="1"/>
</dbReference>
<keyword evidence="1 6" id="KW-0963">Cytoplasm</keyword>
<evidence type="ECO:0000259" key="8">
    <source>
        <dbReference type="Pfam" id="PF23016"/>
    </source>
</evidence>
<keyword evidence="10" id="KW-1185">Reference proteome</keyword>
<comment type="subcellular location">
    <subcellularLocation>
        <location evidence="6">Cytoplasm</location>
    </subcellularLocation>
</comment>
<dbReference type="Gene3D" id="3.40.1010.10">
    <property type="entry name" value="Cobalt-precorrin-4 Transmethylase, Domain 1"/>
    <property type="match status" value="1"/>
</dbReference>
<dbReference type="InterPro" id="IPR035996">
    <property type="entry name" value="4pyrrol_Methylase_sf"/>
</dbReference>
<dbReference type="CDD" id="cd11648">
    <property type="entry name" value="RsmI"/>
    <property type="match status" value="1"/>
</dbReference>
<keyword evidence="5 6" id="KW-0949">S-adenosyl-L-methionine</keyword>
<evidence type="ECO:0000256" key="4">
    <source>
        <dbReference type="ARBA" id="ARBA00022679"/>
    </source>
</evidence>
<dbReference type="NCBIfam" id="TIGR00096">
    <property type="entry name" value="16S rRNA (cytidine(1402)-2'-O)-methyltransferase"/>
    <property type="match status" value="1"/>
</dbReference>
<accession>A0ABU3DFF6</accession>
<evidence type="ECO:0000256" key="6">
    <source>
        <dbReference type="HAMAP-Rule" id="MF_01877"/>
    </source>
</evidence>
<dbReference type="Gene3D" id="3.30.950.10">
    <property type="entry name" value="Methyltransferase, Cobalt-precorrin-4 Transmethylase, Domain 2"/>
    <property type="match status" value="1"/>
</dbReference>
<feature type="domain" description="Tetrapyrrole methylase" evidence="7">
    <location>
        <begin position="28"/>
        <end position="231"/>
    </location>
</feature>
<evidence type="ECO:0000256" key="2">
    <source>
        <dbReference type="ARBA" id="ARBA00022552"/>
    </source>
</evidence>
<dbReference type="InterPro" id="IPR000878">
    <property type="entry name" value="4pyrrol_Mease"/>
</dbReference>
<dbReference type="InterPro" id="IPR008189">
    <property type="entry name" value="rRNA_ssu_MeTfrase_I"/>
</dbReference>
<evidence type="ECO:0000259" key="7">
    <source>
        <dbReference type="Pfam" id="PF00590"/>
    </source>
</evidence>
<protein>
    <recommendedName>
        <fullName evidence="6">Ribosomal RNA small subunit methyltransferase I</fullName>
        <ecNumber evidence="6">2.1.1.198</ecNumber>
    </recommendedName>
    <alternativeName>
        <fullName evidence="6">16S rRNA 2'-O-ribose C1402 methyltransferase</fullName>
    </alternativeName>
    <alternativeName>
        <fullName evidence="6">rRNA (cytidine-2'-O-)-methyltransferase RsmI</fullName>
    </alternativeName>
</protein>
<reference evidence="9 10" key="1">
    <citation type="submission" date="2023-09" db="EMBL/GenBank/DDBJ databases">
        <authorList>
            <person name="Rey-Velasco X."/>
        </authorList>
    </citation>
    <scope>NUCLEOTIDE SEQUENCE [LARGE SCALE GENOMIC DNA]</scope>
    <source>
        <strain evidence="9 10">F158</strain>
    </source>
</reference>
<comment type="similarity">
    <text evidence="6">Belongs to the methyltransferase superfamily. RsmI family.</text>
</comment>
<dbReference type="RefSeq" id="WP_311690200.1">
    <property type="nucleotide sequence ID" value="NZ_JAVRHL010000002.1"/>
</dbReference>
<dbReference type="PANTHER" id="PTHR46111">
    <property type="entry name" value="RIBOSOMAL RNA SMALL SUBUNIT METHYLTRANSFERASE I"/>
    <property type="match status" value="1"/>
</dbReference>
<sequence>MTDETDQTGFEASAGGTPARQVALAPGLYLVATPIGSARDITLRALDILASADTIAAEDTRTARHLMELHGIKARGRRIVAYHDHSSEGDRARLLGLVRDGGSVACVSEAGTPLVADPGYRLVKDAVAEGLPVTAAPGPSAALAALSVSGLPSDRFLFAGFPPSKGAERRKVLEELANIPSTLVLYESPRRIKGLLADLVDIAGADRKAAICRELTKRFEEVIRGTLAELAEAVPDKGLRGEVVLVLDRPLARPIDQEEVDAALLDALERLPMKAAASEIAMRFGTAKRDMYQLALRLKG</sequence>
<evidence type="ECO:0000256" key="5">
    <source>
        <dbReference type="ARBA" id="ARBA00022691"/>
    </source>
</evidence>
<name>A0ABU3DFF6_9RHOB</name>